<feature type="transmembrane region" description="Helical" evidence="8">
    <location>
        <begin position="246"/>
        <end position="265"/>
    </location>
</feature>
<sequence length="419" mass="43219">MASVNHRAVAQIHDYGRGAGITFLVMEFIDGESLSQLLAREGRLDPATTMRLVAQAADGLQAVHERGIVHRDIKPANLLVRRDGSLLITDFGISRTEDGTALTASGAVLGTPTYLSPEQVLGRPATGRSDVYSLGLAAYECLAGRRPFEGDNPYAVALQRLQAAPRSLGADVPGAVLAVVERALATDPADRWPSAAAMADAARAAAGPARAAAGAAPVSADPARAAAGPGPAPRVRRPSGSHSRRGVVLAAALLVLAVAGGVALWQTLRPGPDDGPATGAGTSSPAAPGAVPPAGFVTCGPTLCPAEPLCWAGLTAINGRASSPRDLDCAEGHRWETFAATGLPAEVRPGHEDELLLREDIAAACSARVMADRSRDRTATDGWEREAWPIEVPGTELRLVHCLARPEQGEPTGAAFTSS</sequence>
<evidence type="ECO:0000313" key="11">
    <source>
        <dbReference type="Proteomes" id="UP000681340"/>
    </source>
</evidence>
<name>A0A919SCA7_9ACTN</name>
<dbReference type="CDD" id="cd14014">
    <property type="entry name" value="STKc_PknB_like"/>
    <property type="match status" value="1"/>
</dbReference>
<keyword evidence="6" id="KW-0067">ATP-binding</keyword>
<dbReference type="SUPFAM" id="SSF56112">
    <property type="entry name" value="Protein kinase-like (PK-like)"/>
    <property type="match status" value="1"/>
</dbReference>
<dbReference type="PROSITE" id="PS50011">
    <property type="entry name" value="PROTEIN_KINASE_DOM"/>
    <property type="match status" value="1"/>
</dbReference>
<gene>
    <name evidence="10" type="ORF">Aau02nite_34630</name>
</gene>
<evidence type="ECO:0000256" key="7">
    <source>
        <dbReference type="SAM" id="MobiDB-lite"/>
    </source>
</evidence>
<dbReference type="Proteomes" id="UP000681340">
    <property type="component" value="Unassembled WGS sequence"/>
</dbReference>
<organism evidence="10 11">
    <name type="scientific">Actinoplanes auranticolor</name>
    <dbReference type="NCBI Taxonomy" id="47988"/>
    <lineage>
        <taxon>Bacteria</taxon>
        <taxon>Bacillati</taxon>
        <taxon>Actinomycetota</taxon>
        <taxon>Actinomycetes</taxon>
        <taxon>Micromonosporales</taxon>
        <taxon>Micromonosporaceae</taxon>
        <taxon>Actinoplanes</taxon>
    </lineage>
</organism>
<keyword evidence="8" id="KW-0812">Transmembrane</keyword>
<feature type="domain" description="Protein kinase" evidence="9">
    <location>
        <begin position="1"/>
        <end position="203"/>
    </location>
</feature>
<evidence type="ECO:0000256" key="2">
    <source>
        <dbReference type="ARBA" id="ARBA00022527"/>
    </source>
</evidence>
<dbReference type="AlphaFoldDB" id="A0A919SCA7"/>
<dbReference type="EC" id="2.7.11.1" evidence="1"/>
<dbReference type="InterPro" id="IPR008271">
    <property type="entry name" value="Ser/Thr_kinase_AS"/>
</dbReference>
<feature type="region of interest" description="Disordered" evidence="7">
    <location>
        <begin position="215"/>
        <end position="241"/>
    </location>
</feature>
<evidence type="ECO:0000259" key="9">
    <source>
        <dbReference type="PROSITE" id="PS50011"/>
    </source>
</evidence>
<dbReference type="PANTHER" id="PTHR43289:SF6">
    <property type="entry name" value="SERINE_THREONINE-PROTEIN KINASE NEKL-3"/>
    <property type="match status" value="1"/>
</dbReference>
<keyword evidence="2" id="KW-0723">Serine/threonine-protein kinase</keyword>
<evidence type="ECO:0000256" key="3">
    <source>
        <dbReference type="ARBA" id="ARBA00022679"/>
    </source>
</evidence>
<proteinExistence type="predicted"/>
<evidence type="ECO:0000256" key="4">
    <source>
        <dbReference type="ARBA" id="ARBA00022741"/>
    </source>
</evidence>
<evidence type="ECO:0000256" key="1">
    <source>
        <dbReference type="ARBA" id="ARBA00012513"/>
    </source>
</evidence>
<dbReference type="Pfam" id="PF00069">
    <property type="entry name" value="Pkinase"/>
    <property type="match status" value="1"/>
</dbReference>
<protein>
    <recommendedName>
        <fullName evidence="1">non-specific serine/threonine protein kinase</fullName>
        <ecNumber evidence="1">2.7.11.1</ecNumber>
    </recommendedName>
</protein>
<dbReference type="GO" id="GO:0005524">
    <property type="term" value="F:ATP binding"/>
    <property type="evidence" value="ECO:0007669"/>
    <property type="project" value="UniProtKB-KW"/>
</dbReference>
<dbReference type="InterPro" id="IPR000719">
    <property type="entry name" value="Prot_kinase_dom"/>
</dbReference>
<dbReference type="FunFam" id="1.10.510.10:FF:000021">
    <property type="entry name" value="Serine/threonine protein kinase"/>
    <property type="match status" value="1"/>
</dbReference>
<keyword evidence="8" id="KW-1133">Transmembrane helix</keyword>
<dbReference type="EMBL" id="BOQL01000026">
    <property type="protein sequence ID" value="GIM69092.1"/>
    <property type="molecule type" value="Genomic_DNA"/>
</dbReference>
<evidence type="ECO:0000256" key="5">
    <source>
        <dbReference type="ARBA" id="ARBA00022777"/>
    </source>
</evidence>
<evidence type="ECO:0000313" key="10">
    <source>
        <dbReference type="EMBL" id="GIM69092.1"/>
    </source>
</evidence>
<evidence type="ECO:0000256" key="8">
    <source>
        <dbReference type="SAM" id="Phobius"/>
    </source>
</evidence>
<keyword evidence="3" id="KW-0808">Transferase</keyword>
<keyword evidence="5" id="KW-0418">Kinase</keyword>
<dbReference type="Gene3D" id="1.10.510.10">
    <property type="entry name" value="Transferase(Phosphotransferase) domain 1"/>
    <property type="match status" value="1"/>
</dbReference>
<reference evidence="10" key="1">
    <citation type="submission" date="2021-03" db="EMBL/GenBank/DDBJ databases">
        <title>Whole genome shotgun sequence of Actinoplanes auranticolor NBRC 12245.</title>
        <authorList>
            <person name="Komaki H."/>
            <person name="Tamura T."/>
        </authorList>
    </citation>
    <scope>NUCLEOTIDE SEQUENCE</scope>
    <source>
        <strain evidence="10">NBRC 12245</strain>
    </source>
</reference>
<keyword evidence="11" id="KW-1185">Reference proteome</keyword>
<dbReference type="PROSITE" id="PS00108">
    <property type="entry name" value="PROTEIN_KINASE_ST"/>
    <property type="match status" value="1"/>
</dbReference>
<feature type="compositionally biased region" description="Low complexity" evidence="7">
    <location>
        <begin position="215"/>
        <end position="229"/>
    </location>
</feature>
<comment type="caution">
    <text evidence="10">The sequence shown here is derived from an EMBL/GenBank/DDBJ whole genome shotgun (WGS) entry which is preliminary data.</text>
</comment>
<keyword evidence="4" id="KW-0547">Nucleotide-binding</keyword>
<dbReference type="PANTHER" id="PTHR43289">
    <property type="entry name" value="MITOGEN-ACTIVATED PROTEIN KINASE KINASE KINASE 20-RELATED"/>
    <property type="match status" value="1"/>
</dbReference>
<accession>A0A919SCA7</accession>
<dbReference type="GO" id="GO:0004674">
    <property type="term" value="F:protein serine/threonine kinase activity"/>
    <property type="evidence" value="ECO:0007669"/>
    <property type="project" value="UniProtKB-KW"/>
</dbReference>
<evidence type="ECO:0000256" key="6">
    <source>
        <dbReference type="ARBA" id="ARBA00022840"/>
    </source>
</evidence>
<keyword evidence="8" id="KW-0472">Membrane</keyword>
<dbReference type="SMART" id="SM00220">
    <property type="entry name" value="S_TKc"/>
    <property type="match status" value="1"/>
</dbReference>
<dbReference type="InterPro" id="IPR011009">
    <property type="entry name" value="Kinase-like_dom_sf"/>
</dbReference>